<dbReference type="Pfam" id="PF01841">
    <property type="entry name" value="Transglut_core"/>
    <property type="match status" value="1"/>
</dbReference>
<comment type="caution">
    <text evidence="4">The sequence shown here is derived from an EMBL/GenBank/DDBJ whole genome shotgun (WGS) entry which is preliminary data.</text>
</comment>
<feature type="domain" description="Transglutaminase-like" evidence="2">
    <location>
        <begin position="276"/>
        <end position="349"/>
    </location>
</feature>
<dbReference type="InterPro" id="IPR038765">
    <property type="entry name" value="Papain-like_cys_pep_sf"/>
</dbReference>
<sequence length="637" mass="71988">MPKLLHIFCTAGLLAWAVPVLAGDPAYPAAAIPAELKEKAHTVKRREEIRFRMTGLGEARLTRHYVITVLDPAGSEDAGMLEVYDRLREIRSIRGVLYDAGGKTIKRLKQSDIEDLGGLDNMSLASDDRLKKHIFYHNVYPYTVEYEIEMRFNCTFIFPSWMPQSRRNMAVEQSRLVVSVPESYKLRYRQFHYGGAPQVTTGKGESTYTWEAKQLKVHTAETLAPAWWRCVTSVWLSPSEFEMERYKGSMNTWEEFGKFMYTLNEGRDRLPPDVQQTVHALTDGLADPAEKIKRLYRYLQEHTRYVSIQLGIGGWQTFDAAYVAGKGYGDCKALSNYMHALLKEAGVPSYCALISAGRGDTDFEPDFPSNQFNHMILCVPAGRDTTWLECTSAFLPAGYLSGFTSNRPALLVMEQGGKLVRTPVYGVEQSRQARRMDAQVTPEGHVQARVSTYYTGERQDELGQRLHVQSREKIMEWIRTSLSLPSYDVEQYNCVEQPGAVPAIREELALTARNYASISGKRMFLAPNFLNKSSLRVDAATQRRFAIHLPVAYTETDTVRIAIPAGYTPESLPAPVALQSPFGSYTASVKVQDGTLTYIRTMQHREGTFPASAFSELEKFSEAVYKADRSRIVLRKE</sequence>
<feature type="domain" description="DUF3857" evidence="3">
    <location>
        <begin position="59"/>
        <end position="216"/>
    </location>
</feature>
<dbReference type="Pfam" id="PF12969">
    <property type="entry name" value="DUF3857"/>
    <property type="match status" value="1"/>
</dbReference>
<keyword evidence="1" id="KW-0732">Signal</keyword>
<dbReference type="Gene3D" id="3.10.620.30">
    <property type="match status" value="1"/>
</dbReference>
<evidence type="ECO:0000259" key="2">
    <source>
        <dbReference type="Pfam" id="PF01841"/>
    </source>
</evidence>
<feature type="signal peptide" evidence="1">
    <location>
        <begin position="1"/>
        <end position="22"/>
    </location>
</feature>
<reference evidence="4 5" key="1">
    <citation type="journal article" date="2013" name="Stand. Genomic Sci.">
        <title>Genomic Encyclopedia of Type Strains, Phase I: The one thousand microbial genomes (KMG-I) project.</title>
        <authorList>
            <person name="Kyrpides N.C."/>
            <person name="Woyke T."/>
            <person name="Eisen J.A."/>
            <person name="Garrity G."/>
            <person name="Lilburn T.G."/>
            <person name="Beck B.J."/>
            <person name="Whitman W.B."/>
            <person name="Hugenholtz P."/>
            <person name="Klenk H.P."/>
        </authorList>
    </citation>
    <scope>NUCLEOTIDE SEQUENCE [LARGE SCALE GENOMIC DNA]</scope>
    <source>
        <strain evidence="4 5">DSM 13484</strain>
    </source>
</reference>
<evidence type="ECO:0000256" key="1">
    <source>
        <dbReference type="SAM" id="SignalP"/>
    </source>
</evidence>
<dbReference type="Gene3D" id="2.60.120.1130">
    <property type="match status" value="1"/>
</dbReference>
<dbReference type="Gene3D" id="2.60.40.3140">
    <property type="match status" value="1"/>
</dbReference>
<keyword evidence="5" id="KW-1185">Reference proteome</keyword>
<dbReference type="InterPro" id="IPR024618">
    <property type="entry name" value="DUF3857"/>
</dbReference>
<dbReference type="InterPro" id="IPR002931">
    <property type="entry name" value="Transglutaminase-like"/>
</dbReference>
<protein>
    <submittedName>
        <fullName evidence="4">Transglutaminase superfamily protein</fullName>
    </submittedName>
</protein>
<dbReference type="SUPFAM" id="SSF54001">
    <property type="entry name" value="Cysteine proteinases"/>
    <property type="match status" value="1"/>
</dbReference>
<feature type="chain" id="PRO_5022007521" evidence="1">
    <location>
        <begin position="23"/>
        <end position="637"/>
    </location>
</feature>
<evidence type="ECO:0000259" key="3">
    <source>
        <dbReference type="Pfam" id="PF12969"/>
    </source>
</evidence>
<dbReference type="Proteomes" id="UP000316778">
    <property type="component" value="Unassembled WGS sequence"/>
</dbReference>
<dbReference type="EMBL" id="VLLG01000003">
    <property type="protein sequence ID" value="TWI89107.1"/>
    <property type="molecule type" value="Genomic_DNA"/>
</dbReference>
<evidence type="ECO:0000313" key="5">
    <source>
        <dbReference type="Proteomes" id="UP000316778"/>
    </source>
</evidence>
<accession>A0A562T6E2</accession>
<dbReference type="AlphaFoldDB" id="A0A562T6E2"/>
<proteinExistence type="predicted"/>
<gene>
    <name evidence="4" type="ORF">LX66_3200</name>
</gene>
<evidence type="ECO:0000313" key="4">
    <source>
        <dbReference type="EMBL" id="TWI89107.1"/>
    </source>
</evidence>
<organism evidence="4 5">
    <name type="scientific">Chitinophaga japonensis</name>
    <name type="common">Flexibacter japonensis</name>
    <dbReference type="NCBI Taxonomy" id="104662"/>
    <lineage>
        <taxon>Bacteria</taxon>
        <taxon>Pseudomonadati</taxon>
        <taxon>Bacteroidota</taxon>
        <taxon>Chitinophagia</taxon>
        <taxon>Chitinophagales</taxon>
        <taxon>Chitinophagaceae</taxon>
        <taxon>Chitinophaga</taxon>
    </lineage>
</organism>
<name>A0A562T6E2_CHIJA</name>